<sequence>MSRCRKYRLVLGLLTVLAFLGTLLIPVYGSELDRLKEQQRKINREIEEQKNIIEQKNRQIESLSEQVERLENDILLLTRELNDLRGQLIVAQKKVEQAEKELEEAEKKLAQLTDTLAARIKGIYMNGSVNYLEVLMQSTSITDFLIRYDFMQKIVEQDIQLIRQVETERKKIEARKADLEVKRDEIALLKKETEDKKRKLEGRKKEQERILTAIRTEKEAALRALEEKEKASKLIAAKIREIQARLKRQRAGRGGRFTWPTPGYTRITSDYGWRIHPILKTRRFHTGVDIAAPYGSPVVAVEDGIVIYAGWFGAYGNTVILDHGGGISTMYPHLSSYLVREGQEVRRGQTVGRIGSTGLSTGPHLHFEVRINGDPVNPWPYLR</sequence>
<dbReference type="FunFam" id="2.70.70.10:FF:000006">
    <property type="entry name" value="M23 family peptidase"/>
    <property type="match status" value="1"/>
</dbReference>
<accession>A0A1Z5HUG0</accession>
<evidence type="ECO:0000256" key="2">
    <source>
        <dbReference type="SAM" id="Coils"/>
    </source>
</evidence>
<keyword evidence="2" id="KW-0175">Coiled coil</keyword>
<dbReference type="EMBL" id="BDGJ01000117">
    <property type="protein sequence ID" value="GAW93173.1"/>
    <property type="molecule type" value="Genomic_DNA"/>
</dbReference>
<dbReference type="InterPro" id="IPR050570">
    <property type="entry name" value="Cell_wall_metabolism_enzyme"/>
</dbReference>
<dbReference type="InterPro" id="IPR057309">
    <property type="entry name" value="PcsB_CC"/>
</dbReference>
<dbReference type="GO" id="GO:0004222">
    <property type="term" value="F:metalloendopeptidase activity"/>
    <property type="evidence" value="ECO:0007669"/>
    <property type="project" value="TreeGrafter"/>
</dbReference>
<organism evidence="5 6">
    <name type="scientific">Calderihabitans maritimus</name>
    <dbReference type="NCBI Taxonomy" id="1246530"/>
    <lineage>
        <taxon>Bacteria</taxon>
        <taxon>Bacillati</taxon>
        <taxon>Bacillota</taxon>
        <taxon>Clostridia</taxon>
        <taxon>Neomoorellales</taxon>
        <taxon>Calderihabitantaceae</taxon>
        <taxon>Calderihabitans</taxon>
    </lineage>
</organism>
<evidence type="ECO:0000256" key="1">
    <source>
        <dbReference type="ARBA" id="ARBA00022729"/>
    </source>
</evidence>
<evidence type="ECO:0000259" key="3">
    <source>
        <dbReference type="Pfam" id="PF01551"/>
    </source>
</evidence>
<dbReference type="Gene3D" id="2.70.70.10">
    <property type="entry name" value="Glucose Permease (Domain IIA)"/>
    <property type="match status" value="1"/>
</dbReference>
<feature type="domain" description="M23ase beta-sheet core" evidence="3">
    <location>
        <begin position="283"/>
        <end position="378"/>
    </location>
</feature>
<dbReference type="Gene3D" id="6.10.250.3150">
    <property type="match status" value="1"/>
</dbReference>
<dbReference type="PANTHER" id="PTHR21666">
    <property type="entry name" value="PEPTIDASE-RELATED"/>
    <property type="match status" value="1"/>
</dbReference>
<name>A0A1Z5HUG0_9FIRM</name>
<dbReference type="OrthoDB" id="9809488at2"/>
<dbReference type="Pfam" id="PF24568">
    <property type="entry name" value="CC_PcsB"/>
    <property type="match status" value="1"/>
</dbReference>
<dbReference type="AlphaFoldDB" id="A0A1Z5HUG0"/>
<protein>
    <submittedName>
        <fullName evidence="5">Membrane protein related to metalloendopeptidases</fullName>
    </submittedName>
</protein>
<keyword evidence="1" id="KW-0732">Signal</keyword>
<dbReference type="CDD" id="cd12797">
    <property type="entry name" value="M23_peptidase"/>
    <property type="match status" value="1"/>
</dbReference>
<evidence type="ECO:0000313" key="6">
    <source>
        <dbReference type="Proteomes" id="UP000197032"/>
    </source>
</evidence>
<dbReference type="RefSeq" id="WP_088554369.1">
    <property type="nucleotide sequence ID" value="NZ_BDGJ01000117.1"/>
</dbReference>
<evidence type="ECO:0000259" key="4">
    <source>
        <dbReference type="Pfam" id="PF24568"/>
    </source>
</evidence>
<evidence type="ECO:0000313" key="5">
    <source>
        <dbReference type="EMBL" id="GAW93173.1"/>
    </source>
</evidence>
<dbReference type="InterPro" id="IPR016047">
    <property type="entry name" value="M23ase_b-sheet_dom"/>
</dbReference>
<feature type="domain" description="Peptidoglycan hydrolase PcsB coiled-coil" evidence="4">
    <location>
        <begin position="103"/>
        <end position="174"/>
    </location>
</feature>
<dbReference type="PANTHER" id="PTHR21666:SF270">
    <property type="entry name" value="MUREIN HYDROLASE ACTIVATOR ENVC"/>
    <property type="match status" value="1"/>
</dbReference>
<feature type="coiled-coil region" evidence="2">
    <location>
        <begin position="155"/>
        <end position="231"/>
    </location>
</feature>
<keyword evidence="6" id="KW-1185">Reference proteome</keyword>
<comment type="caution">
    <text evidence="5">The sequence shown here is derived from an EMBL/GenBank/DDBJ whole genome shotgun (WGS) entry which is preliminary data.</text>
</comment>
<feature type="coiled-coil region" evidence="2">
    <location>
        <begin position="32"/>
        <end position="115"/>
    </location>
</feature>
<dbReference type="Pfam" id="PF01551">
    <property type="entry name" value="Peptidase_M23"/>
    <property type="match status" value="1"/>
</dbReference>
<reference evidence="6" key="1">
    <citation type="journal article" date="2017" name="Appl. Environ. Microbiol.">
        <title>Genomic Analysis of Calderihabitans maritimus KKC1, a Thermophilic, Hydrogenogenic, Carboxydotrophic Bacterium Isolated from Marine Sediment.</title>
        <authorList>
            <person name="Omae K."/>
            <person name="Yoneda Y."/>
            <person name="Fukuyama Y."/>
            <person name="Yoshida T."/>
            <person name="Sako Y."/>
        </authorList>
    </citation>
    <scope>NUCLEOTIDE SEQUENCE [LARGE SCALE GENOMIC DNA]</scope>
    <source>
        <strain evidence="6">KKC1</strain>
    </source>
</reference>
<dbReference type="InterPro" id="IPR011055">
    <property type="entry name" value="Dup_hybrid_motif"/>
</dbReference>
<gene>
    <name evidence="5" type="ORF">KKC1_23130</name>
</gene>
<proteinExistence type="predicted"/>
<dbReference type="Proteomes" id="UP000197032">
    <property type="component" value="Unassembled WGS sequence"/>
</dbReference>
<dbReference type="SUPFAM" id="SSF51261">
    <property type="entry name" value="Duplicated hybrid motif"/>
    <property type="match status" value="1"/>
</dbReference>